<accession>A0AAE9XKS9</accession>
<dbReference type="SUPFAM" id="SSF56281">
    <property type="entry name" value="Metallo-hydrolase/oxidoreductase"/>
    <property type="match status" value="1"/>
</dbReference>
<dbReference type="EMBL" id="CP116590">
    <property type="protein sequence ID" value="WCG37075.1"/>
    <property type="molecule type" value="Genomic_DNA"/>
</dbReference>
<gene>
    <name evidence="1" type="ORF">PML80_05990</name>
</gene>
<sequence>MNYEIIASGSKGNAVMINDVLMDIGIPFSTLKPYLYRINYIIITHIHTDHLRMATYKQIKKLFPHIKFIGNWQVAQTVQIDYVANAGYQVITDDYVFNPFELVHDVVCYGYWWQSDDGNIIYATDTNNMDNAPDDVPFDYIFLESNHSESKIKQAKATRGYDPKLSALRHLSTFKSKEFYYTHRRNSASEWIELHKSERFY</sequence>
<evidence type="ECO:0000313" key="1">
    <source>
        <dbReference type="EMBL" id="WCG37075.1"/>
    </source>
</evidence>
<dbReference type="RefSeq" id="WP_271735349.1">
    <property type="nucleotide sequence ID" value="NZ_CP116590.1"/>
</dbReference>
<name>A0AAE9XKS9_9LACT</name>
<evidence type="ECO:0000313" key="2">
    <source>
        <dbReference type="Proteomes" id="UP001179483"/>
    </source>
</evidence>
<proteinExistence type="predicted"/>
<reference evidence="1" key="1">
    <citation type="submission" date="2023-01" db="EMBL/GenBank/DDBJ databases">
        <title>Oxazolidinone resistance genes in florfenicol resistant enterococci from beef cattle and veal calves at slaughter.</title>
        <authorList>
            <person name="Biggel M."/>
        </authorList>
    </citation>
    <scope>NUCLEOTIDE SEQUENCE</scope>
    <source>
        <strain evidence="1">K79-1</strain>
    </source>
</reference>
<dbReference type="InterPro" id="IPR036866">
    <property type="entry name" value="RibonucZ/Hydroxyglut_hydro"/>
</dbReference>
<dbReference type="AlphaFoldDB" id="A0AAE9XKS9"/>
<dbReference type="Proteomes" id="UP001179483">
    <property type="component" value="Chromosome"/>
</dbReference>
<protein>
    <submittedName>
        <fullName evidence="1">Uncharacterized protein</fullName>
    </submittedName>
</protein>
<dbReference type="Gene3D" id="3.60.15.10">
    <property type="entry name" value="Ribonuclease Z/Hydroxyacylglutathione hydrolase-like"/>
    <property type="match status" value="1"/>
</dbReference>
<organism evidence="1 2">
    <name type="scientific">Aerococcus urinaeequi</name>
    <dbReference type="NCBI Taxonomy" id="51665"/>
    <lineage>
        <taxon>Bacteria</taxon>
        <taxon>Bacillati</taxon>
        <taxon>Bacillota</taxon>
        <taxon>Bacilli</taxon>
        <taxon>Lactobacillales</taxon>
        <taxon>Aerococcaceae</taxon>
        <taxon>Aerococcus</taxon>
    </lineage>
</organism>